<protein>
    <submittedName>
        <fullName evidence="1">Uncharacterized protein</fullName>
    </submittedName>
</protein>
<dbReference type="AlphaFoldDB" id="A0A939G2H4"/>
<sequence>MTTAFAPDSSADDDRTSQLLHNITTSLLDLFDTNETFFISNQSMRKLITGLSNRLDKAVEDGQEDVLFKHWNSTMPQTKKNLLLIGRESPLLLSDGRQMPLLTENLAERILALCRPPEY</sequence>
<organism evidence="1 2">
    <name type="scientific">Fibrella aquatilis</name>
    <dbReference type="NCBI Taxonomy" id="2817059"/>
    <lineage>
        <taxon>Bacteria</taxon>
        <taxon>Pseudomonadati</taxon>
        <taxon>Bacteroidota</taxon>
        <taxon>Cytophagia</taxon>
        <taxon>Cytophagales</taxon>
        <taxon>Spirosomataceae</taxon>
        <taxon>Fibrella</taxon>
    </lineage>
</organism>
<gene>
    <name evidence="1" type="ORF">J2I48_00390</name>
</gene>
<keyword evidence="2" id="KW-1185">Reference proteome</keyword>
<evidence type="ECO:0000313" key="2">
    <source>
        <dbReference type="Proteomes" id="UP000664795"/>
    </source>
</evidence>
<dbReference type="Proteomes" id="UP000664795">
    <property type="component" value="Unassembled WGS sequence"/>
</dbReference>
<name>A0A939G2H4_9BACT</name>
<evidence type="ECO:0000313" key="1">
    <source>
        <dbReference type="EMBL" id="MBO0929429.1"/>
    </source>
</evidence>
<accession>A0A939G2H4</accession>
<reference evidence="1 2" key="1">
    <citation type="submission" date="2021-03" db="EMBL/GenBank/DDBJ databases">
        <title>Fibrella sp. HMF5036 genome sequencing and assembly.</title>
        <authorList>
            <person name="Kang H."/>
            <person name="Kim H."/>
            <person name="Bae S."/>
            <person name="Joh K."/>
        </authorList>
    </citation>
    <scope>NUCLEOTIDE SEQUENCE [LARGE SCALE GENOMIC DNA]</scope>
    <source>
        <strain evidence="1 2">HMF5036</strain>
    </source>
</reference>
<dbReference type="RefSeq" id="WP_207333400.1">
    <property type="nucleotide sequence ID" value="NZ_JAFMYU010000001.1"/>
</dbReference>
<dbReference type="EMBL" id="JAFMYU010000001">
    <property type="protein sequence ID" value="MBO0929429.1"/>
    <property type="molecule type" value="Genomic_DNA"/>
</dbReference>
<proteinExistence type="predicted"/>
<comment type="caution">
    <text evidence="1">The sequence shown here is derived from an EMBL/GenBank/DDBJ whole genome shotgun (WGS) entry which is preliminary data.</text>
</comment>